<name>A0A7C4TDJ6_UNCW3</name>
<gene>
    <name evidence="1" type="ORF">ENV60_09065</name>
</gene>
<evidence type="ECO:0008006" key="2">
    <source>
        <dbReference type="Google" id="ProtNLM"/>
    </source>
</evidence>
<accession>A0A7C4TDJ6</accession>
<sequence>MVKKSSKYRIEGEIKGLDNGAVLYSCHFGVWEKMPGILVQLGYKTGIIVNRYADYNRTIFARIGDHILYRMRGKDGVRVFYKNNVREIIEFIRNKGVFCALIDGDTLYAKYQKIEKLAKKSRVPLISFALSREDKTAVLRINCNLERIIAERPYDYWWFYKSRGKD</sequence>
<dbReference type="EMBL" id="DTGZ01000171">
    <property type="protein sequence ID" value="HGV98426.1"/>
    <property type="molecule type" value="Genomic_DNA"/>
</dbReference>
<organism evidence="1">
    <name type="scientific">candidate division WOR-3 bacterium</name>
    <dbReference type="NCBI Taxonomy" id="2052148"/>
    <lineage>
        <taxon>Bacteria</taxon>
        <taxon>Bacteria division WOR-3</taxon>
    </lineage>
</organism>
<evidence type="ECO:0000313" key="1">
    <source>
        <dbReference type="EMBL" id="HGV98426.1"/>
    </source>
</evidence>
<comment type="caution">
    <text evidence="1">The sequence shown here is derived from an EMBL/GenBank/DDBJ whole genome shotgun (WGS) entry which is preliminary data.</text>
</comment>
<reference evidence="1" key="1">
    <citation type="journal article" date="2020" name="mSystems">
        <title>Genome- and Community-Level Interaction Insights into Carbon Utilization and Element Cycling Functions of Hydrothermarchaeota in Hydrothermal Sediment.</title>
        <authorList>
            <person name="Zhou Z."/>
            <person name="Liu Y."/>
            <person name="Xu W."/>
            <person name="Pan J."/>
            <person name="Luo Z.H."/>
            <person name="Li M."/>
        </authorList>
    </citation>
    <scope>NUCLEOTIDE SEQUENCE [LARGE SCALE GENOMIC DNA]</scope>
    <source>
        <strain evidence="1">SpSt-774</strain>
    </source>
</reference>
<dbReference type="AlphaFoldDB" id="A0A7C4TDJ6"/>
<protein>
    <recommendedName>
        <fullName evidence="2">Lysophospholipid acyltransferase family protein</fullName>
    </recommendedName>
</protein>
<proteinExistence type="predicted"/>